<evidence type="ECO:0000313" key="3">
    <source>
        <dbReference type="EMBL" id="TXL74459.1"/>
    </source>
</evidence>
<feature type="transmembrane region" description="Helical" evidence="1">
    <location>
        <begin position="33"/>
        <end position="58"/>
    </location>
</feature>
<proteinExistence type="predicted"/>
<keyword evidence="4" id="KW-1185">Reference proteome</keyword>
<reference evidence="3 4" key="1">
    <citation type="submission" date="2019-06" db="EMBL/GenBank/DDBJ databases">
        <title>New taxonomy in bacterial strain CC-CFT640, isolated from vineyard.</title>
        <authorList>
            <person name="Lin S.-Y."/>
            <person name="Tsai C.-F."/>
            <person name="Young C.-C."/>
        </authorList>
    </citation>
    <scope>NUCLEOTIDE SEQUENCE [LARGE SCALE GENOMIC DNA]</scope>
    <source>
        <strain evidence="3 4">CC-CFT640</strain>
    </source>
</reference>
<sequence length="450" mass="47827">MKVMRIRLRRRDGKAPARSFWSSLRADSRGSTLVLVSLAMPVVIGALGLAVDTGLWYLEKRHLQQAADNASLGAVRALQTGATVADARAVAVNDARRNGFVADCDACFQFNSPPVSGAYAGKTNAVEIVLSRKLPVAFSAYLFSGASMVSARSVGYQSGVQGKNLEVALMLDVSSSMDGAKLEGMQDAAKSVIDIVVQPSQSPFKSRVAIAPYSSSVNVGSDYYQAVTGKTSTKWSTVVERAGTAAFTDDAPASGKYLGEFRTKKSNAMGAYASTVKNYSSNVPASALIHPLTTEKDKLNATIDSFTAAGTTAGHLGVAWTWYLLSPKWSGIWTDDTTPAAYDATKTLKVAVLLSDFDMNSYYESANGNASVQVQTLCAKMKAAGITVYTVGYNVDSRSTTAVNLWKTYCPSDDKKWYSAKTVDELKAAFRAIAQSAVGGVMTMGPALVE</sequence>
<protein>
    <submittedName>
        <fullName evidence="3">TadE/TadG family protein</fullName>
    </submittedName>
</protein>
<evidence type="ECO:0000313" key="4">
    <source>
        <dbReference type="Proteomes" id="UP000321638"/>
    </source>
</evidence>
<dbReference type="AlphaFoldDB" id="A0A5C8PLS1"/>
<dbReference type="InterPro" id="IPR028087">
    <property type="entry name" value="Tad_N"/>
</dbReference>
<keyword evidence="1" id="KW-0812">Transmembrane</keyword>
<dbReference type="Proteomes" id="UP000321638">
    <property type="component" value="Unassembled WGS sequence"/>
</dbReference>
<dbReference type="EMBL" id="VDUZ01000018">
    <property type="protein sequence ID" value="TXL74459.1"/>
    <property type="molecule type" value="Genomic_DNA"/>
</dbReference>
<dbReference type="Pfam" id="PF13400">
    <property type="entry name" value="Tad"/>
    <property type="match status" value="1"/>
</dbReference>
<accession>A0A5C8PLS1</accession>
<evidence type="ECO:0000256" key="1">
    <source>
        <dbReference type="SAM" id="Phobius"/>
    </source>
</evidence>
<name>A0A5C8PLS1_9HYPH</name>
<feature type="domain" description="VWFA" evidence="2">
    <location>
        <begin position="166"/>
        <end position="433"/>
    </location>
</feature>
<dbReference type="InterPro" id="IPR002035">
    <property type="entry name" value="VWF_A"/>
</dbReference>
<dbReference type="PROSITE" id="PS50234">
    <property type="entry name" value="VWFA"/>
    <property type="match status" value="1"/>
</dbReference>
<keyword evidence="1" id="KW-0472">Membrane</keyword>
<evidence type="ECO:0000259" key="2">
    <source>
        <dbReference type="PROSITE" id="PS50234"/>
    </source>
</evidence>
<organism evidence="3 4">
    <name type="scientific">Vineibacter terrae</name>
    <dbReference type="NCBI Taxonomy" id="2586908"/>
    <lineage>
        <taxon>Bacteria</taxon>
        <taxon>Pseudomonadati</taxon>
        <taxon>Pseudomonadota</taxon>
        <taxon>Alphaproteobacteria</taxon>
        <taxon>Hyphomicrobiales</taxon>
        <taxon>Vineibacter</taxon>
    </lineage>
</organism>
<gene>
    <name evidence="3" type="ORF">FHP25_16985</name>
</gene>
<dbReference type="SUPFAM" id="SSF53300">
    <property type="entry name" value="vWA-like"/>
    <property type="match status" value="1"/>
</dbReference>
<keyword evidence="1" id="KW-1133">Transmembrane helix</keyword>
<dbReference type="Gene3D" id="3.40.50.410">
    <property type="entry name" value="von Willebrand factor, type A domain"/>
    <property type="match status" value="2"/>
</dbReference>
<dbReference type="RefSeq" id="WP_147848138.1">
    <property type="nucleotide sequence ID" value="NZ_VDUZ01000018.1"/>
</dbReference>
<dbReference type="InterPro" id="IPR036465">
    <property type="entry name" value="vWFA_dom_sf"/>
</dbReference>
<dbReference type="OrthoDB" id="7522752at2"/>
<comment type="caution">
    <text evidence="3">The sequence shown here is derived from an EMBL/GenBank/DDBJ whole genome shotgun (WGS) entry which is preliminary data.</text>
</comment>